<feature type="coiled-coil region" evidence="2">
    <location>
        <begin position="131"/>
        <end position="158"/>
    </location>
</feature>
<organism evidence="3 4">
    <name type="scientific">Thalictrum thalictroides</name>
    <name type="common">Rue-anemone</name>
    <name type="synonym">Anemone thalictroides</name>
    <dbReference type="NCBI Taxonomy" id="46969"/>
    <lineage>
        <taxon>Eukaryota</taxon>
        <taxon>Viridiplantae</taxon>
        <taxon>Streptophyta</taxon>
        <taxon>Embryophyta</taxon>
        <taxon>Tracheophyta</taxon>
        <taxon>Spermatophyta</taxon>
        <taxon>Magnoliopsida</taxon>
        <taxon>Ranunculales</taxon>
        <taxon>Ranunculaceae</taxon>
        <taxon>Thalictroideae</taxon>
        <taxon>Thalictrum</taxon>
    </lineage>
</organism>
<dbReference type="Gene3D" id="1.25.40.10">
    <property type="entry name" value="Tetratricopeptide repeat domain"/>
    <property type="match status" value="1"/>
</dbReference>
<sequence length="1296" mass="147154">MRIQIQQLKKEVSRLQGLVDGGIVNKEIDNGAVCFPGSPGSFKWEGLQGSFSPLASDKRQRKEYEAALVGAFRRERDKELALQALAAENQATMHLAKKREDEIQGLKMRLRFREAGIKRLEAVASGKISAEAHLLQEKEEYLKEIEALRNQFDRNQEVTRLKSFYEEGERERMSEQVTILENKLLEALDWKLMHESDPENARNESSDLAALEDSLISSSKEPRSWRSSIKEENEFLRMQAIQNQSEMETLRRKLKSYESEIGEKEKLESRIKGLVAELEEEKTSAKNIQEAMQQLQVNLPCTTSREDNSSDVNSNAHELKTMVDAIASASQREAEAHEIAINLGKENDELRAKIKASIEDNQKLIELYQVAAAEVCKAREIHSNSGLAEQLQDMHEENEKLMGLYEKAMQERDEYKRRIFSCEQNSSEVKEEFSCPEKLVEVDGGKDFKFKDLSSEADDPKLLAETGVTGLIELSESDRRTEDLFIDEKHQIEAQAEVVGSDECSINESRPCKFTGVEILEELAIARNKLENVPDKLANVAKAFKSFGSLEKLFNMVDRLARDIKELEEGILAKKREIADIKHFSSQKQNQKSIVQNKLSALKSSTSKISSSFFYWEQREARARVRVDSSHTYVNKKEEALAHLQTEKEETEAAILNAQESELSLRDHLICLTSKLEKESLRKESENVLVTIDNLDKTNIPALRTWHCDVKATELLKAEEEKTKLKSELKQSKEKLSFVLKEIEDLKKRSKVLDAEIQVIEGDIVTGLQSAMEMELAYKNVIREKDTLQEMSENGRNDIQEMIVEYHQCVFECDLNDSEMKLLEGELQLQCQNLEDLRGSMVAATQNRAQLLDDAKYIFMRTEESSQSCYVSEKVEELLQEVVEELTDPQRSLCSKNTKIALDLKQKGNNCFTSGNYEKALSFYTQALRFAPMNDAYEDEKNLVSILYVNRASTLHKMGFMMECVRDCDRAIAIAPSYAKAWYRRGKANASLESYKDAVDDLNVAMHKELSLCRKSQIQDEVDIIVNEAGKKTSPVVKYNEKNSGSLDEPHLMELQCVSTPAKGRGMSSKTDIAQAFLILSEEPYAAVLLYVTMANISIRIEEEVHDVASMEETSKLPHRILNISSISLASNRENALADSNGEIPEHRHECEGVNWPRVLPSEIILAGRVLVKSMEQRKHHSETTKPIEALELTHNYVCMSVDLKLELHIYSIVLTYCLHHSSTVEFPLVGDSAAQLVIIICQIRVNSMAVVHMKSQESNWSLEHPGKVLPHEVSLTSNIEQVGTTRIELIASFLL</sequence>
<dbReference type="OrthoDB" id="1926212at2759"/>
<dbReference type="InterPro" id="IPR019734">
    <property type="entry name" value="TPR_rpt"/>
</dbReference>
<dbReference type="PROSITE" id="PS50005">
    <property type="entry name" value="TPR"/>
    <property type="match status" value="1"/>
</dbReference>
<evidence type="ECO:0000313" key="3">
    <source>
        <dbReference type="EMBL" id="KAF5188619.1"/>
    </source>
</evidence>
<protein>
    <submittedName>
        <fullName evidence="3">Kinesin-like protein kin-12e</fullName>
    </submittedName>
</protein>
<feature type="coiled-coil region" evidence="2">
    <location>
        <begin position="634"/>
        <end position="661"/>
    </location>
</feature>
<feature type="coiled-coil region" evidence="2">
    <location>
        <begin position="391"/>
        <end position="425"/>
    </location>
</feature>
<accession>A0A7J6VU55</accession>
<reference evidence="3 4" key="1">
    <citation type="submission" date="2020-06" db="EMBL/GenBank/DDBJ databases">
        <title>Transcriptomic and genomic resources for Thalictrum thalictroides and T. hernandezii: Facilitating candidate gene discovery in an emerging model plant lineage.</title>
        <authorList>
            <person name="Arias T."/>
            <person name="Riano-Pachon D.M."/>
            <person name="Di Stilio V.S."/>
        </authorList>
    </citation>
    <scope>NUCLEOTIDE SEQUENCE [LARGE SCALE GENOMIC DNA]</scope>
    <source>
        <strain evidence="4">cv. WT478/WT964</strain>
        <tissue evidence="3">Leaves</tissue>
    </source>
</reference>
<proteinExistence type="predicted"/>
<feature type="coiled-coil region" evidence="2">
    <location>
        <begin position="715"/>
        <end position="791"/>
    </location>
</feature>
<keyword evidence="2" id="KW-0175">Coiled coil</keyword>
<dbReference type="InterPro" id="IPR011990">
    <property type="entry name" value="TPR-like_helical_dom_sf"/>
</dbReference>
<comment type="caution">
    <text evidence="3">The sequence shown here is derived from an EMBL/GenBank/DDBJ whole genome shotgun (WGS) entry which is preliminary data.</text>
</comment>
<evidence type="ECO:0000256" key="2">
    <source>
        <dbReference type="SAM" id="Coils"/>
    </source>
</evidence>
<dbReference type="PANTHER" id="PTHR47337">
    <property type="entry name" value="TETRATRICOPEPTIDE REPEAT (TPR)-LIKE SUPERFAMILY PROTEIN"/>
    <property type="match status" value="1"/>
</dbReference>
<gene>
    <name evidence="3" type="ORF">FRX31_021794</name>
</gene>
<evidence type="ECO:0000313" key="4">
    <source>
        <dbReference type="Proteomes" id="UP000554482"/>
    </source>
</evidence>
<feature type="coiled-coil region" evidence="2">
    <location>
        <begin position="550"/>
        <end position="577"/>
    </location>
</feature>
<feature type="repeat" description="TPR" evidence="1">
    <location>
        <begin position="901"/>
        <end position="934"/>
    </location>
</feature>
<dbReference type="Proteomes" id="UP000554482">
    <property type="component" value="Unassembled WGS sequence"/>
</dbReference>
<keyword evidence="1" id="KW-0802">TPR repeat</keyword>
<dbReference type="EMBL" id="JABWDY010026534">
    <property type="protein sequence ID" value="KAF5188619.1"/>
    <property type="molecule type" value="Genomic_DNA"/>
</dbReference>
<dbReference type="PANTHER" id="PTHR47337:SF1">
    <property type="entry name" value="TETRATRICOPEPTIDE REPEAT (TPR)-LIKE SUPERFAMILY PROTEIN"/>
    <property type="match status" value="1"/>
</dbReference>
<keyword evidence="4" id="KW-1185">Reference proteome</keyword>
<feature type="coiled-coil region" evidence="2">
    <location>
        <begin position="240"/>
        <end position="298"/>
    </location>
</feature>
<dbReference type="SUPFAM" id="SSF48452">
    <property type="entry name" value="TPR-like"/>
    <property type="match status" value="1"/>
</dbReference>
<evidence type="ECO:0000256" key="1">
    <source>
        <dbReference type="PROSITE-ProRule" id="PRU00339"/>
    </source>
</evidence>
<name>A0A7J6VU55_THATH</name>
<dbReference type="SMART" id="SM00028">
    <property type="entry name" value="TPR"/>
    <property type="match status" value="3"/>
</dbReference>